<keyword evidence="5 6" id="KW-0472">Membrane</keyword>
<evidence type="ECO:0000256" key="3">
    <source>
        <dbReference type="ARBA" id="ARBA00022692"/>
    </source>
</evidence>
<dbReference type="EMBL" id="NOXG01000004">
    <property type="protein sequence ID" value="PYD75972.1"/>
    <property type="molecule type" value="Genomic_DNA"/>
</dbReference>
<evidence type="ECO:0000256" key="2">
    <source>
        <dbReference type="ARBA" id="ARBA00022475"/>
    </source>
</evidence>
<evidence type="ECO:0000256" key="1">
    <source>
        <dbReference type="ARBA" id="ARBA00004651"/>
    </source>
</evidence>
<gene>
    <name evidence="8" type="ORF">CFR71_06225</name>
</gene>
<evidence type="ECO:0000259" key="7">
    <source>
        <dbReference type="Pfam" id="PF06271"/>
    </source>
</evidence>
<dbReference type="RefSeq" id="WP_110528749.1">
    <property type="nucleotide sequence ID" value="NZ_NOXG01000004.1"/>
</dbReference>
<comment type="subcellular location">
    <subcellularLocation>
        <location evidence="1">Cell membrane</location>
        <topology evidence="1">Multi-pass membrane protein</topology>
    </subcellularLocation>
</comment>
<evidence type="ECO:0000256" key="6">
    <source>
        <dbReference type="SAM" id="Phobius"/>
    </source>
</evidence>
<dbReference type="InterPro" id="IPR051791">
    <property type="entry name" value="Pra-immunoreactive"/>
</dbReference>
<dbReference type="Pfam" id="PF06271">
    <property type="entry name" value="RDD"/>
    <property type="match status" value="1"/>
</dbReference>
<feature type="transmembrane region" description="Helical" evidence="6">
    <location>
        <begin position="145"/>
        <end position="164"/>
    </location>
</feature>
<evidence type="ECO:0000313" key="8">
    <source>
        <dbReference type="EMBL" id="PYD75972.1"/>
    </source>
</evidence>
<proteinExistence type="predicted"/>
<keyword evidence="2" id="KW-1003">Cell membrane</keyword>
<sequence>MSDQFSQASQPSPYPEVWVYGGFWIRVVAHLVDSLIVWVGLGLLGAIIGPSVSITIFDPQPAGGGGDYSVSYIQPVDYMIMSNTPHVHWHGHGLLEMAWLVLPALYYIIFESSRLQATPGKLLCRMRVTDLNGNRIDFLRATGRYLGKYLSFMILGIGFLMVAWTRRKQGLHDILAGTYVIRRQLEAPPPPVPPAWQ</sequence>
<name>A0A318QF32_9PROT</name>
<accession>A0A318QF32</accession>
<evidence type="ECO:0000256" key="4">
    <source>
        <dbReference type="ARBA" id="ARBA00022989"/>
    </source>
</evidence>
<dbReference type="InterPro" id="IPR010432">
    <property type="entry name" value="RDD"/>
</dbReference>
<reference evidence="8 9" key="1">
    <citation type="submission" date="2017-07" db="EMBL/GenBank/DDBJ databases">
        <title>A draft genome sequence of Komagataeibacter sp. T5K1.</title>
        <authorList>
            <person name="Skraban J."/>
            <person name="Cleenwerck I."/>
            <person name="Vandamme P."/>
            <person name="Trcek J."/>
        </authorList>
    </citation>
    <scope>NUCLEOTIDE SEQUENCE [LARGE SCALE GENOMIC DNA]</scope>
    <source>
        <strain evidence="8 9">T5K1</strain>
    </source>
</reference>
<comment type="caution">
    <text evidence="8">The sequence shown here is derived from an EMBL/GenBank/DDBJ whole genome shotgun (WGS) entry which is preliminary data.</text>
</comment>
<organism evidence="8 9">
    <name type="scientific">Novacetimonas pomaceti</name>
    <dbReference type="NCBI Taxonomy" id="2021998"/>
    <lineage>
        <taxon>Bacteria</taxon>
        <taxon>Pseudomonadati</taxon>
        <taxon>Pseudomonadota</taxon>
        <taxon>Alphaproteobacteria</taxon>
        <taxon>Acetobacterales</taxon>
        <taxon>Acetobacteraceae</taxon>
        <taxon>Novacetimonas</taxon>
    </lineage>
</organism>
<dbReference type="Proteomes" id="UP000247609">
    <property type="component" value="Unassembled WGS sequence"/>
</dbReference>
<dbReference type="AlphaFoldDB" id="A0A318QF32"/>
<dbReference type="PANTHER" id="PTHR36115:SF6">
    <property type="entry name" value="PROLINE-RICH ANTIGEN HOMOLOG"/>
    <property type="match status" value="1"/>
</dbReference>
<keyword evidence="3 6" id="KW-0812">Transmembrane</keyword>
<feature type="transmembrane region" description="Helical" evidence="6">
    <location>
        <begin position="89"/>
        <end position="109"/>
    </location>
</feature>
<feature type="transmembrane region" description="Helical" evidence="6">
    <location>
        <begin position="35"/>
        <end position="57"/>
    </location>
</feature>
<protein>
    <submittedName>
        <fullName evidence="8">Transporter</fullName>
    </submittedName>
</protein>
<keyword evidence="4 6" id="KW-1133">Transmembrane helix</keyword>
<evidence type="ECO:0000313" key="9">
    <source>
        <dbReference type="Proteomes" id="UP000247609"/>
    </source>
</evidence>
<dbReference type="PANTHER" id="PTHR36115">
    <property type="entry name" value="PROLINE-RICH ANTIGEN HOMOLOG-RELATED"/>
    <property type="match status" value="1"/>
</dbReference>
<evidence type="ECO:0000256" key="5">
    <source>
        <dbReference type="ARBA" id="ARBA00023136"/>
    </source>
</evidence>
<feature type="domain" description="RDD" evidence="7">
    <location>
        <begin position="20"/>
        <end position="177"/>
    </location>
</feature>
<dbReference type="GO" id="GO:0005886">
    <property type="term" value="C:plasma membrane"/>
    <property type="evidence" value="ECO:0007669"/>
    <property type="project" value="UniProtKB-SubCell"/>
</dbReference>